<dbReference type="InterPro" id="IPR001841">
    <property type="entry name" value="Znf_RING"/>
</dbReference>
<keyword evidence="1" id="KW-0862">Zinc</keyword>
<dbReference type="Gene3D" id="3.30.40.10">
    <property type="entry name" value="Zinc/RING finger domain, C3HC4 (zinc finger)"/>
    <property type="match status" value="1"/>
</dbReference>
<dbReference type="Proteomes" id="UP000799424">
    <property type="component" value="Unassembled WGS sequence"/>
</dbReference>
<dbReference type="InterPro" id="IPR013083">
    <property type="entry name" value="Znf_RING/FYVE/PHD"/>
</dbReference>
<dbReference type="EMBL" id="MU006217">
    <property type="protein sequence ID" value="KAF2832332.1"/>
    <property type="molecule type" value="Genomic_DNA"/>
</dbReference>
<protein>
    <recommendedName>
        <fullName evidence="2">RING-type domain-containing protein</fullName>
    </recommendedName>
</protein>
<keyword evidence="1" id="KW-0863">Zinc-finger</keyword>
<dbReference type="SUPFAM" id="SSF57850">
    <property type="entry name" value="RING/U-box"/>
    <property type="match status" value="1"/>
</dbReference>
<dbReference type="GO" id="GO:0008270">
    <property type="term" value="F:zinc ion binding"/>
    <property type="evidence" value="ECO:0007669"/>
    <property type="project" value="UniProtKB-KW"/>
</dbReference>
<dbReference type="OrthoDB" id="3691873at2759"/>
<evidence type="ECO:0000313" key="3">
    <source>
        <dbReference type="EMBL" id="KAF2832332.1"/>
    </source>
</evidence>
<accession>A0A6A7AGC2</accession>
<proteinExistence type="predicted"/>
<organism evidence="3 4">
    <name type="scientific">Ophiobolus disseminans</name>
    <dbReference type="NCBI Taxonomy" id="1469910"/>
    <lineage>
        <taxon>Eukaryota</taxon>
        <taxon>Fungi</taxon>
        <taxon>Dikarya</taxon>
        <taxon>Ascomycota</taxon>
        <taxon>Pezizomycotina</taxon>
        <taxon>Dothideomycetes</taxon>
        <taxon>Pleosporomycetidae</taxon>
        <taxon>Pleosporales</taxon>
        <taxon>Pleosporineae</taxon>
        <taxon>Phaeosphaeriaceae</taxon>
        <taxon>Ophiobolus</taxon>
    </lineage>
</organism>
<reference evidence="3" key="1">
    <citation type="journal article" date="2020" name="Stud. Mycol.">
        <title>101 Dothideomycetes genomes: a test case for predicting lifestyles and emergence of pathogens.</title>
        <authorList>
            <person name="Haridas S."/>
            <person name="Albert R."/>
            <person name="Binder M."/>
            <person name="Bloem J."/>
            <person name="Labutti K."/>
            <person name="Salamov A."/>
            <person name="Andreopoulos B."/>
            <person name="Baker S."/>
            <person name="Barry K."/>
            <person name="Bills G."/>
            <person name="Bluhm B."/>
            <person name="Cannon C."/>
            <person name="Castanera R."/>
            <person name="Culley D."/>
            <person name="Daum C."/>
            <person name="Ezra D."/>
            <person name="Gonzalez J."/>
            <person name="Henrissat B."/>
            <person name="Kuo A."/>
            <person name="Liang C."/>
            <person name="Lipzen A."/>
            <person name="Lutzoni F."/>
            <person name="Magnuson J."/>
            <person name="Mondo S."/>
            <person name="Nolan M."/>
            <person name="Ohm R."/>
            <person name="Pangilinan J."/>
            <person name="Park H.-J."/>
            <person name="Ramirez L."/>
            <person name="Alfaro M."/>
            <person name="Sun H."/>
            <person name="Tritt A."/>
            <person name="Yoshinaga Y."/>
            <person name="Zwiers L.-H."/>
            <person name="Turgeon B."/>
            <person name="Goodwin S."/>
            <person name="Spatafora J."/>
            <person name="Crous P."/>
            <person name="Grigoriev I."/>
        </authorList>
    </citation>
    <scope>NUCLEOTIDE SEQUENCE</scope>
    <source>
        <strain evidence="3">CBS 113818</strain>
    </source>
</reference>
<gene>
    <name evidence="3" type="ORF">CC86DRAFT_377514</name>
</gene>
<evidence type="ECO:0000259" key="2">
    <source>
        <dbReference type="PROSITE" id="PS50089"/>
    </source>
</evidence>
<dbReference type="AlphaFoldDB" id="A0A6A7AGC2"/>
<keyword evidence="1" id="KW-0479">Metal-binding</keyword>
<dbReference type="SMART" id="SM00184">
    <property type="entry name" value="RING"/>
    <property type="match status" value="1"/>
</dbReference>
<dbReference type="PROSITE" id="PS50089">
    <property type="entry name" value="ZF_RING_2"/>
    <property type="match status" value="1"/>
</dbReference>
<keyword evidence="4" id="KW-1185">Reference proteome</keyword>
<evidence type="ECO:0000313" key="4">
    <source>
        <dbReference type="Proteomes" id="UP000799424"/>
    </source>
</evidence>
<name>A0A6A7AGC2_9PLEO</name>
<sequence length="492" mass="55764">MQPTNTVPVAGCQSFLESCITSLMGHYEKNIAFLRAYNYILINRLLHEYSSSTDARPSSEWKEAASYEWRAFVDSLVPDSVASILPTSEAIRTESLAFLHAYRGPILEQQDYDWFLATDIEWFGLSLNRTTVLVFQELRTITLAAQWIDVVLANRPIYVDMPGNLNEQLGAREQATLNIFIDLHRTIAALQLDPIALCDVVDLFGPIVLSAANYAWSLNTSLMEESIDHDVEAIVKSHRAMILDPLSEIPLRVRQQMAQVNIRGTFRLLLHDAVELANNSSPLSELHWRLFQKFVNGLYESASAYNCVDHVREALVRNGLDEFFDTTALPVLGWTCQAFEDILEPEDAGDDDINYDDLPHEYFEPSGPDMRVEHHAIAVTMASVLSEQDCSICRDMLNIYETSREEVPVKVECAHCFHYGCLTTLINGIANYSNSCPNCRKVICPSRKKCLKDTYKFYERLAPLPEETETMVEVKRDPLLCDKEGDVVMTDN</sequence>
<feature type="domain" description="RING-type" evidence="2">
    <location>
        <begin position="390"/>
        <end position="440"/>
    </location>
</feature>
<evidence type="ECO:0000256" key="1">
    <source>
        <dbReference type="PROSITE-ProRule" id="PRU00175"/>
    </source>
</evidence>